<proteinExistence type="predicted"/>
<evidence type="ECO:0000313" key="3">
    <source>
        <dbReference type="Proteomes" id="UP000014680"/>
    </source>
</evidence>
<dbReference type="AlphaFoldDB" id="A0A0A1UEG9"/>
<dbReference type="KEGG" id="eiv:EIN_150980"/>
<dbReference type="VEuPathDB" id="AmoebaDB:EIN_150980"/>
<protein>
    <recommendedName>
        <fullName evidence="1">C2 domain-containing protein</fullName>
    </recommendedName>
</protein>
<dbReference type="InterPro" id="IPR000008">
    <property type="entry name" value="C2_dom"/>
</dbReference>
<evidence type="ECO:0000259" key="1">
    <source>
        <dbReference type="PROSITE" id="PS50004"/>
    </source>
</evidence>
<evidence type="ECO:0000313" key="2">
    <source>
        <dbReference type="EMBL" id="ELP91221.1"/>
    </source>
</evidence>
<name>A0A0A1UEG9_ENTIV</name>
<dbReference type="Proteomes" id="UP000014680">
    <property type="component" value="Unassembled WGS sequence"/>
</dbReference>
<dbReference type="GeneID" id="14890168"/>
<dbReference type="Gene3D" id="2.60.40.150">
    <property type="entry name" value="C2 domain"/>
    <property type="match status" value="1"/>
</dbReference>
<organism evidence="2 3">
    <name type="scientific">Entamoeba invadens IP1</name>
    <dbReference type="NCBI Taxonomy" id="370355"/>
    <lineage>
        <taxon>Eukaryota</taxon>
        <taxon>Amoebozoa</taxon>
        <taxon>Evosea</taxon>
        <taxon>Archamoebae</taxon>
        <taxon>Mastigamoebida</taxon>
        <taxon>Entamoebidae</taxon>
        <taxon>Entamoeba</taxon>
    </lineage>
</organism>
<dbReference type="RefSeq" id="XP_004257992.1">
    <property type="nucleotide sequence ID" value="XM_004257944.1"/>
</dbReference>
<dbReference type="CDD" id="cd00030">
    <property type="entry name" value="C2"/>
    <property type="match status" value="1"/>
</dbReference>
<dbReference type="SMART" id="SM00239">
    <property type="entry name" value="C2"/>
    <property type="match status" value="1"/>
</dbReference>
<feature type="domain" description="C2" evidence="1">
    <location>
        <begin position="398"/>
        <end position="515"/>
    </location>
</feature>
<dbReference type="InterPro" id="IPR035892">
    <property type="entry name" value="C2_domain_sf"/>
</dbReference>
<sequence length="608" mass="68247">MAKIRSQIVLSQYGVAGEPCSGVVFMTVLAPSFVQRIFVELKQDDVKKTCDERNTFRHENDPELLTGGTKTQNTLINTFECSGFVPNVKTEYAFGTYSFSFMFTLPPSFPPSLIVPNKPFKSTYSLHPIVYESDGNRFEGTSCDFPVLYNYDVPEQVPVVVSKMLGKMVVTVAQNQMGYLQGDDMDVTLSILPNNSNVKEVTIALVGVYNEGSSCIKTVYNQANLKIDPINPTIGQSIMFPISYTTNPSFITFTQNYRHFISVKCIIQGILNSTAETCFPVKIIARKPHQEMIDVYANYLGVKICPNEVPTFCDGRMELPPQYPTTIKDGVEKVQTLDGRVLYLNHMNRTVSNVENGEPLIDTVYPLWKSVLLPPGITFGKHKNKECVFDHINKKVIWNSMFDITPQALLSDITNPCVSIFVLEAAGLKCRNASSPPAVYAAVVGGDGKMTKSKEIKSTEPIFQNVEFNVVPEKNRRNVVVYLYDKRSLLSDELIGSVDIDLSKLPFPSFIESWFEITNSPFGDEAFTGKVKLKIGYDRYPHRITDDCKTIVEFNSACFIPYYPPTENMVKQAEMQMAYHKKNLTEPYIISSNGTVVNTTFDLSRVIN</sequence>
<accession>A0A0A1UEG9</accession>
<keyword evidence="3" id="KW-1185">Reference proteome</keyword>
<gene>
    <name evidence="2" type="ORF">EIN_150980</name>
</gene>
<dbReference type="SUPFAM" id="SSF49562">
    <property type="entry name" value="C2 domain (Calcium/lipid-binding domain, CaLB)"/>
    <property type="match status" value="1"/>
</dbReference>
<dbReference type="PROSITE" id="PS50004">
    <property type="entry name" value="C2"/>
    <property type="match status" value="1"/>
</dbReference>
<dbReference type="EMBL" id="KB206474">
    <property type="protein sequence ID" value="ELP91221.1"/>
    <property type="molecule type" value="Genomic_DNA"/>
</dbReference>
<dbReference type="Pfam" id="PF00168">
    <property type="entry name" value="C2"/>
    <property type="match status" value="1"/>
</dbReference>
<reference evidence="2 3" key="1">
    <citation type="submission" date="2012-10" db="EMBL/GenBank/DDBJ databases">
        <authorList>
            <person name="Zafar N."/>
            <person name="Inman J."/>
            <person name="Hall N."/>
            <person name="Lorenzi H."/>
            <person name="Caler E."/>
        </authorList>
    </citation>
    <scope>NUCLEOTIDE SEQUENCE [LARGE SCALE GENOMIC DNA]</scope>
    <source>
        <strain evidence="2 3">IP1</strain>
    </source>
</reference>
<dbReference type="OrthoDB" id="270970at2759"/>